<dbReference type="SUPFAM" id="SSF54236">
    <property type="entry name" value="Ubiquitin-like"/>
    <property type="match status" value="1"/>
</dbReference>
<feature type="region of interest" description="Disordered" evidence="5">
    <location>
        <begin position="148"/>
        <end position="191"/>
    </location>
</feature>
<dbReference type="PROSITE" id="PS51219">
    <property type="entry name" value="DPCK"/>
    <property type="match status" value="1"/>
</dbReference>
<dbReference type="GO" id="GO:0036435">
    <property type="term" value="F:K48-linked polyubiquitin modification-dependent protein binding"/>
    <property type="evidence" value="ECO:0007669"/>
    <property type="project" value="TreeGrafter"/>
</dbReference>
<dbReference type="NCBIfam" id="TIGR00152">
    <property type="entry name" value="dephospho-CoA kinase"/>
    <property type="match status" value="1"/>
</dbReference>
<accession>A0A8H8QQU6</accession>
<dbReference type="AlphaFoldDB" id="A0A8H8QQU6"/>
<comment type="caution">
    <text evidence="7">The sequence shown here is derived from an EMBL/GenBank/DDBJ whole genome shotgun (WGS) entry which is preliminary data.</text>
</comment>
<dbReference type="Gene3D" id="3.10.20.90">
    <property type="entry name" value="Phosphatidylinositol 3-kinase Catalytic Subunit, Chain A, domain 1"/>
    <property type="match status" value="1"/>
</dbReference>
<dbReference type="InterPro" id="IPR027417">
    <property type="entry name" value="P-loop_NTPase"/>
</dbReference>
<dbReference type="Proteomes" id="UP000658997">
    <property type="component" value="Unassembled WGS sequence"/>
</dbReference>
<feature type="region of interest" description="Disordered" evidence="5">
    <location>
        <begin position="24"/>
        <end position="56"/>
    </location>
</feature>
<dbReference type="GO" id="GO:0004140">
    <property type="term" value="F:dephospho-CoA kinase activity"/>
    <property type="evidence" value="ECO:0007669"/>
    <property type="project" value="InterPro"/>
</dbReference>
<evidence type="ECO:0000259" key="6">
    <source>
        <dbReference type="PROSITE" id="PS50033"/>
    </source>
</evidence>
<keyword evidence="3" id="KW-0547">Nucleotide-binding</keyword>
<evidence type="ECO:0000256" key="3">
    <source>
        <dbReference type="ARBA" id="ARBA00022741"/>
    </source>
</evidence>
<name>A0A8H8QQU6_9BASI</name>
<evidence type="ECO:0000313" key="8">
    <source>
        <dbReference type="Proteomes" id="UP000658997"/>
    </source>
</evidence>
<dbReference type="GO" id="GO:0015937">
    <property type="term" value="P:coenzyme A biosynthetic process"/>
    <property type="evidence" value="ECO:0007669"/>
    <property type="project" value="InterPro"/>
</dbReference>
<dbReference type="GO" id="GO:0005634">
    <property type="term" value="C:nucleus"/>
    <property type="evidence" value="ECO:0007669"/>
    <property type="project" value="TreeGrafter"/>
</dbReference>
<evidence type="ECO:0000256" key="2">
    <source>
        <dbReference type="ARBA" id="ARBA00022490"/>
    </source>
</evidence>
<dbReference type="GO" id="GO:0031397">
    <property type="term" value="P:negative regulation of protein ubiquitination"/>
    <property type="evidence" value="ECO:0007669"/>
    <property type="project" value="TreeGrafter"/>
</dbReference>
<dbReference type="InterPro" id="IPR001012">
    <property type="entry name" value="UBX_dom"/>
</dbReference>
<protein>
    <submittedName>
        <fullName evidence="7">Related to CAB5 - probable dephospho-CoA kinase</fullName>
    </submittedName>
</protein>
<feature type="compositionally biased region" description="Basic and acidic residues" evidence="5">
    <location>
        <begin position="153"/>
        <end position="163"/>
    </location>
</feature>
<dbReference type="GO" id="GO:0005737">
    <property type="term" value="C:cytoplasm"/>
    <property type="evidence" value="ECO:0007669"/>
    <property type="project" value="UniProtKB-SubCell"/>
</dbReference>
<keyword evidence="7" id="KW-0808">Transferase</keyword>
<dbReference type="InterPro" id="IPR029071">
    <property type="entry name" value="Ubiquitin-like_domsf"/>
</dbReference>
<keyword evidence="2" id="KW-0963">Cytoplasm</keyword>
<proteinExistence type="inferred from homology"/>
<gene>
    <name evidence="7" type="ORF">UBRO2_04850</name>
</gene>
<keyword evidence="4" id="KW-0067">ATP-binding</keyword>
<evidence type="ECO:0000256" key="1">
    <source>
        <dbReference type="ARBA" id="ARBA00004496"/>
    </source>
</evidence>
<dbReference type="InterPro" id="IPR013087">
    <property type="entry name" value="Znf_C2H2_type"/>
</dbReference>
<dbReference type="GO" id="GO:0032435">
    <property type="term" value="P:negative regulation of proteasomal ubiquitin-dependent protein catabolic process"/>
    <property type="evidence" value="ECO:0007669"/>
    <property type="project" value="TreeGrafter"/>
</dbReference>
<evidence type="ECO:0000256" key="5">
    <source>
        <dbReference type="SAM" id="MobiDB-lite"/>
    </source>
</evidence>
<comment type="subcellular location">
    <subcellularLocation>
        <location evidence="1">Cytoplasm</location>
    </subcellularLocation>
</comment>
<dbReference type="GO" id="GO:0005524">
    <property type="term" value="F:ATP binding"/>
    <property type="evidence" value="ECO:0007669"/>
    <property type="project" value="UniProtKB-KW"/>
</dbReference>
<organism evidence="7 8">
    <name type="scientific">Ustilago bromivora</name>
    <dbReference type="NCBI Taxonomy" id="307758"/>
    <lineage>
        <taxon>Eukaryota</taxon>
        <taxon>Fungi</taxon>
        <taxon>Dikarya</taxon>
        <taxon>Basidiomycota</taxon>
        <taxon>Ustilaginomycotina</taxon>
        <taxon>Ustilaginomycetes</taxon>
        <taxon>Ustilaginales</taxon>
        <taxon>Ustilaginaceae</taxon>
        <taxon>Ustilago</taxon>
    </lineage>
</organism>
<dbReference type="Pfam" id="PF00789">
    <property type="entry name" value="UBX"/>
    <property type="match status" value="1"/>
</dbReference>
<dbReference type="PROSITE" id="PS00028">
    <property type="entry name" value="ZINC_FINGER_C2H2_1"/>
    <property type="match status" value="1"/>
</dbReference>
<dbReference type="EMBL" id="ULHB01000126">
    <property type="protein sequence ID" value="SYW82728.1"/>
    <property type="molecule type" value="Genomic_DNA"/>
</dbReference>
<dbReference type="PANTHER" id="PTHR46340:SF1">
    <property type="entry name" value="UBX DOMAIN-CONTAINING PROTEIN 1"/>
    <property type="match status" value="1"/>
</dbReference>
<dbReference type="SUPFAM" id="SSF52540">
    <property type="entry name" value="P-loop containing nucleoside triphosphate hydrolases"/>
    <property type="match status" value="1"/>
</dbReference>
<dbReference type="PROSITE" id="PS50033">
    <property type="entry name" value="UBX"/>
    <property type="match status" value="1"/>
</dbReference>
<dbReference type="Gene3D" id="3.40.50.300">
    <property type="entry name" value="P-loop containing nucleotide triphosphate hydrolases"/>
    <property type="match status" value="1"/>
</dbReference>
<reference evidence="7" key="1">
    <citation type="submission" date="2018-08" db="EMBL/GenBank/DDBJ databases">
        <authorList>
            <person name="Guldener U."/>
        </authorList>
    </citation>
    <scope>NUCLEOTIDE SEQUENCE</scope>
    <source>
        <strain evidence="7">UB2</strain>
    </source>
</reference>
<dbReference type="GO" id="GO:1903094">
    <property type="term" value="P:negative regulation of protein K48-linked deubiquitination"/>
    <property type="evidence" value="ECO:0007669"/>
    <property type="project" value="TreeGrafter"/>
</dbReference>
<dbReference type="Pfam" id="PF01121">
    <property type="entry name" value="CoaE"/>
    <property type="match status" value="1"/>
</dbReference>
<evidence type="ECO:0000256" key="4">
    <source>
        <dbReference type="ARBA" id="ARBA00022840"/>
    </source>
</evidence>
<dbReference type="HAMAP" id="MF_00376">
    <property type="entry name" value="Dephospho_CoA_kinase"/>
    <property type="match status" value="1"/>
</dbReference>
<dbReference type="InterPro" id="IPR001977">
    <property type="entry name" value="Depp_CoAkinase"/>
</dbReference>
<feature type="domain" description="UBX" evidence="6">
    <location>
        <begin position="257"/>
        <end position="335"/>
    </location>
</feature>
<feature type="compositionally biased region" description="Basic and acidic residues" evidence="5">
    <location>
        <begin position="173"/>
        <end position="191"/>
    </location>
</feature>
<dbReference type="CDD" id="cd02022">
    <property type="entry name" value="DPCK"/>
    <property type="match status" value="1"/>
</dbReference>
<keyword evidence="7" id="KW-0418">Kinase</keyword>
<keyword evidence="8" id="KW-1185">Reference proteome</keyword>
<evidence type="ECO:0000313" key="7">
    <source>
        <dbReference type="EMBL" id="SYW82728.1"/>
    </source>
</evidence>
<dbReference type="PANTHER" id="PTHR46340">
    <property type="entry name" value="UBX DOMAIN-CONTAINING PROTEIN 1"/>
    <property type="match status" value="1"/>
</dbReference>
<sequence>MGFAPERVDWALYATKNAGLQPALDHLEANQDNPVPTDYKTAGAAGGSGSAGVGHDYDEEDEAALADLVAKKGQQAADDAVNKVGEAKSIKCTGCGKVFKSPAFASFHAEKSGHTSFEESTEEIKPLTEEEKKAKLEELRQKLAAKRAAQSKIDAEENKANEKIRRKAGQDLTEVKEDMKRKEQIKEAERKRKEKAEDAAFKAKIKAQIEADKRERAAKAAAEKAAREGGGAVAATPAAGPSAAALAARAGPQASTSSANEARLRVRAPGGMWMGTLPADATLGDVQEKIRAEGKDGGSAQLKFSTTFPRKFFDASDASKTLRELGLVPSAALEASAHGNARNIDMNESQNHSCNMSDVEASRRCIRSTIRSRPPETVIIEAVFYTVRNLSLVLAASASTMLVVGLTGGIASGKSTASYLISSHPANIPIIDLDVLAREVVAPGQPALSALRSTFGPTVISSDGTLNRAELGRLAFATPEKTKLLNKITHGAIRKRMVWKLLTYWIQGKKVVVVDTPLLVEAGLWKFCGELVLVYCRKEDQLTRMLKRDGESKGLTEEDAKQRLAAQLPLDDKLVYADTVLDNSTNLSKRVAGEDALQAPEWTRRLDKETSLALRVQTDRMVNRWVDAYSGPIGGLRWLVQWLLPPVGLLAGTWRAWKRTSAVKARLRQGTKPSLPSSKL</sequence>